<evidence type="ECO:0000256" key="1">
    <source>
        <dbReference type="ARBA" id="ARBA00022723"/>
    </source>
</evidence>
<dbReference type="SMART" id="SM01007">
    <property type="entry name" value="Aldolase_II"/>
    <property type="match status" value="1"/>
</dbReference>
<dbReference type="Gene3D" id="3.40.225.10">
    <property type="entry name" value="Class II aldolase/adducin N-terminal domain"/>
    <property type="match status" value="1"/>
</dbReference>
<dbReference type="GO" id="GO:0005829">
    <property type="term" value="C:cytosol"/>
    <property type="evidence" value="ECO:0007669"/>
    <property type="project" value="TreeGrafter"/>
</dbReference>
<proteinExistence type="predicted"/>
<keyword evidence="1" id="KW-0479">Metal-binding</keyword>
<dbReference type="InterPro" id="IPR050197">
    <property type="entry name" value="Aldolase_class_II_sugar_metab"/>
</dbReference>
<organism evidence="4 5">
    <name type="scientific">Desulfolutivibrio sulfodismutans</name>
    <dbReference type="NCBI Taxonomy" id="63561"/>
    <lineage>
        <taxon>Bacteria</taxon>
        <taxon>Pseudomonadati</taxon>
        <taxon>Thermodesulfobacteriota</taxon>
        <taxon>Desulfovibrionia</taxon>
        <taxon>Desulfovibrionales</taxon>
        <taxon>Desulfovibrionaceae</taxon>
        <taxon>Desulfolutivibrio</taxon>
    </lineage>
</organism>
<keyword evidence="5" id="KW-1185">Reference proteome</keyword>
<dbReference type="Proteomes" id="UP000469724">
    <property type="component" value="Unassembled WGS sequence"/>
</dbReference>
<keyword evidence="4" id="KW-0808">Transferase</keyword>
<dbReference type="Pfam" id="PF00596">
    <property type="entry name" value="Aldolase_II"/>
    <property type="match status" value="1"/>
</dbReference>
<dbReference type="GO" id="GO:0016832">
    <property type="term" value="F:aldehyde-lyase activity"/>
    <property type="evidence" value="ECO:0007669"/>
    <property type="project" value="TreeGrafter"/>
</dbReference>
<dbReference type="GO" id="GO:0008168">
    <property type="term" value="F:methyltransferase activity"/>
    <property type="evidence" value="ECO:0007669"/>
    <property type="project" value="UniProtKB-KW"/>
</dbReference>
<evidence type="ECO:0000313" key="5">
    <source>
        <dbReference type="Proteomes" id="UP000469724"/>
    </source>
</evidence>
<protein>
    <submittedName>
        <fullName evidence="4">rRNA adenine dimethylase</fullName>
    </submittedName>
</protein>
<accession>A0A7K3NPN3</accession>
<keyword evidence="4" id="KW-0489">Methyltransferase</keyword>
<comment type="caution">
    <text evidence="4">The sequence shown here is derived from an EMBL/GenBank/DDBJ whole genome shotgun (WGS) entry which is preliminary data.</text>
</comment>
<feature type="domain" description="Class II aldolase/adducin N-terminal" evidence="3">
    <location>
        <begin position="218"/>
        <end position="398"/>
    </location>
</feature>
<dbReference type="EMBL" id="JAAGRQ010000061">
    <property type="protein sequence ID" value="NDY57765.1"/>
    <property type="molecule type" value="Genomic_DNA"/>
</dbReference>
<dbReference type="GO" id="GO:0032259">
    <property type="term" value="P:methylation"/>
    <property type="evidence" value="ECO:0007669"/>
    <property type="project" value="UniProtKB-KW"/>
</dbReference>
<dbReference type="GO" id="GO:0046872">
    <property type="term" value="F:metal ion binding"/>
    <property type="evidence" value="ECO:0007669"/>
    <property type="project" value="UniProtKB-KW"/>
</dbReference>
<evidence type="ECO:0000313" key="4">
    <source>
        <dbReference type="EMBL" id="NDY57765.1"/>
    </source>
</evidence>
<dbReference type="PANTHER" id="PTHR22789">
    <property type="entry name" value="FUCULOSE PHOSPHATE ALDOLASE"/>
    <property type="match status" value="1"/>
</dbReference>
<evidence type="ECO:0000256" key="2">
    <source>
        <dbReference type="ARBA" id="ARBA00023239"/>
    </source>
</evidence>
<sequence length="405" mass="42284">MDRLMARYADKLARAGICAQGQAALCARDDAFFATGPDEAAAFLTALADSLGAGAAILIRPTTPYREAAAFLARAALAGTHPGQAAVFPRDCETRTFFHDLPVLDMPGWPPPRDRGAVSAAARALSRRKGVMFADGSMAAHGSMILEQAFVTVSSMCFACFVKFFSDALACRRLGGLPPDMAAAMGRVLDGLPELPPLPDTAPALSPGPLADAASARAAMAEAGRLTVQSGLVDSVFGNVSCLVEGVLHISRTGAALDALEGQIEACPLDGSSCTALTASSEFPAHARIVTETAAKVVLHGHPKFSVILSMDCDRTDCPDRGRCHVACREKRRIGGAPVVPGEVGCGPCGLVHTLPPALRGYQAAMVLGHGAFTVDDRDFNRAFAAMLDLERDCREAVLARVARG</sequence>
<name>A0A7K3NPN3_9BACT</name>
<dbReference type="InterPro" id="IPR036409">
    <property type="entry name" value="Aldolase_II/adducin_N_sf"/>
</dbReference>
<keyword evidence="2" id="KW-0456">Lyase</keyword>
<dbReference type="InterPro" id="IPR001303">
    <property type="entry name" value="Aldolase_II/adducin_N"/>
</dbReference>
<dbReference type="AlphaFoldDB" id="A0A7K3NPN3"/>
<dbReference type="SUPFAM" id="SSF53639">
    <property type="entry name" value="AraD/HMP-PK domain-like"/>
    <property type="match status" value="1"/>
</dbReference>
<gene>
    <name evidence="4" type="ORF">G3N56_13595</name>
</gene>
<dbReference type="PANTHER" id="PTHR22789:SF0">
    <property type="entry name" value="3-OXO-TETRONATE 4-PHOSPHATE DECARBOXYLASE-RELATED"/>
    <property type="match status" value="1"/>
</dbReference>
<evidence type="ECO:0000259" key="3">
    <source>
        <dbReference type="SMART" id="SM01007"/>
    </source>
</evidence>
<reference evidence="4 5" key="1">
    <citation type="submission" date="2020-02" db="EMBL/GenBank/DDBJ databases">
        <title>Comparative genomics of sulfur disproportionating microorganisms.</title>
        <authorList>
            <person name="Ward L.M."/>
            <person name="Bertran E."/>
            <person name="Johnston D.T."/>
        </authorList>
    </citation>
    <scope>NUCLEOTIDE SEQUENCE [LARGE SCALE GENOMIC DNA]</scope>
    <source>
        <strain evidence="4 5">DSM 3696</strain>
    </source>
</reference>
<dbReference type="GO" id="GO:0019323">
    <property type="term" value="P:pentose catabolic process"/>
    <property type="evidence" value="ECO:0007669"/>
    <property type="project" value="TreeGrafter"/>
</dbReference>